<sequence length="282" mass="30094">IAANKTSTNSFASGSLSAYQQQHITINHELYSNNSITTTSSINSYPSTVSSTTQRPQAIVTPMTATVTSSDFPTTTTVIQETIKTDDSKGQNNGMIPDIKNNNSFEEKEEKLNNQHCTQCSTANSQRNTNASNISITTTTTTTSGSSGSNSNNFHNILDQHITTMIDDSQSTIINSDLIETEKIDTISADDDLTTANHSIKTSTKNQKSLSPVVEDSNSSGGSSFLITDSVSTVASILSSTGNVNASETTTCFITPSDVVSSSIAVLFFFLLLLLSINLDEI</sequence>
<evidence type="ECO:0000313" key="5">
    <source>
        <dbReference type="WBParaSite" id="BPAG_0000619301-mRNA-1"/>
    </source>
</evidence>
<reference evidence="5" key="1">
    <citation type="submission" date="2017-02" db="UniProtKB">
        <authorList>
            <consortium name="WormBaseParasite"/>
        </authorList>
    </citation>
    <scope>IDENTIFICATION</scope>
</reference>
<dbReference type="WBParaSite" id="BPAG_0000619301-mRNA-1">
    <property type="protein sequence ID" value="BPAG_0000619301-mRNA-1"/>
    <property type="gene ID" value="BPAG_0000619301"/>
</dbReference>
<keyword evidence="2" id="KW-1133">Transmembrane helix</keyword>
<proteinExistence type="predicted"/>
<feature type="transmembrane region" description="Helical" evidence="2">
    <location>
        <begin position="259"/>
        <end position="279"/>
    </location>
</feature>
<feature type="region of interest" description="Disordered" evidence="1">
    <location>
        <begin position="200"/>
        <end position="222"/>
    </location>
</feature>
<keyword evidence="2" id="KW-0812">Transmembrane</keyword>
<protein>
    <submittedName>
        <fullName evidence="3 5">Uncharacterized protein</fullName>
    </submittedName>
</protein>
<gene>
    <name evidence="3" type="ORF">BPAG_LOCUS6158</name>
</gene>
<dbReference type="STRING" id="6280.A0A0N4TDA5"/>
<keyword evidence="4" id="KW-1185">Reference proteome</keyword>
<evidence type="ECO:0000256" key="2">
    <source>
        <dbReference type="SAM" id="Phobius"/>
    </source>
</evidence>
<keyword evidence="2" id="KW-0472">Membrane</keyword>
<name>A0A0N4TDA5_BRUPA</name>
<reference evidence="3 4" key="2">
    <citation type="submission" date="2018-11" db="EMBL/GenBank/DDBJ databases">
        <authorList>
            <consortium name="Pathogen Informatics"/>
        </authorList>
    </citation>
    <scope>NUCLEOTIDE SEQUENCE [LARGE SCALE GENOMIC DNA]</scope>
</reference>
<evidence type="ECO:0000313" key="3">
    <source>
        <dbReference type="EMBL" id="VDN87344.1"/>
    </source>
</evidence>
<accession>A0A0N4TDA5</accession>
<dbReference type="AlphaFoldDB" id="A0A0N4TDA5"/>
<organism evidence="5">
    <name type="scientific">Brugia pahangi</name>
    <name type="common">Filarial nematode worm</name>
    <dbReference type="NCBI Taxonomy" id="6280"/>
    <lineage>
        <taxon>Eukaryota</taxon>
        <taxon>Metazoa</taxon>
        <taxon>Ecdysozoa</taxon>
        <taxon>Nematoda</taxon>
        <taxon>Chromadorea</taxon>
        <taxon>Rhabditida</taxon>
        <taxon>Spirurina</taxon>
        <taxon>Spiruromorpha</taxon>
        <taxon>Filarioidea</taxon>
        <taxon>Onchocercidae</taxon>
        <taxon>Brugia</taxon>
    </lineage>
</organism>
<dbReference type="EMBL" id="UZAD01005248">
    <property type="protein sequence ID" value="VDN87344.1"/>
    <property type="molecule type" value="Genomic_DNA"/>
</dbReference>
<feature type="region of interest" description="Disordered" evidence="1">
    <location>
        <begin position="131"/>
        <end position="152"/>
    </location>
</feature>
<dbReference type="Proteomes" id="UP000278627">
    <property type="component" value="Unassembled WGS sequence"/>
</dbReference>
<evidence type="ECO:0000256" key="1">
    <source>
        <dbReference type="SAM" id="MobiDB-lite"/>
    </source>
</evidence>
<evidence type="ECO:0000313" key="4">
    <source>
        <dbReference type="Proteomes" id="UP000278627"/>
    </source>
</evidence>